<feature type="compositionally biased region" description="Low complexity" evidence="6">
    <location>
        <begin position="236"/>
        <end position="251"/>
    </location>
</feature>
<feature type="domain" description="Prepilin type IV endopeptidase peptidase" evidence="8">
    <location>
        <begin position="12"/>
        <end position="141"/>
    </location>
</feature>
<gene>
    <name evidence="10" type="ORF">ACFQKE_03015</name>
</gene>
<evidence type="ECO:0000313" key="11">
    <source>
        <dbReference type="Proteomes" id="UP001596434"/>
    </source>
</evidence>
<evidence type="ECO:0000256" key="6">
    <source>
        <dbReference type="SAM" id="MobiDB-lite"/>
    </source>
</evidence>
<dbReference type="EC" id="3.4.23.43" evidence="10"/>
<comment type="subcellular location">
    <subcellularLocation>
        <location evidence="1">Cell membrane</location>
        <topology evidence="1">Multi-pass membrane protein</topology>
    </subcellularLocation>
</comment>
<evidence type="ECO:0000256" key="4">
    <source>
        <dbReference type="ARBA" id="ARBA00022989"/>
    </source>
</evidence>
<feature type="region of interest" description="Disordered" evidence="6">
    <location>
        <begin position="215"/>
        <end position="254"/>
    </location>
</feature>
<dbReference type="EMBL" id="JBHTAT010000001">
    <property type="protein sequence ID" value="MFC7254278.1"/>
    <property type="molecule type" value="Genomic_DNA"/>
</dbReference>
<keyword evidence="4 7" id="KW-1133">Transmembrane helix</keyword>
<accession>A0ABD5ZUI7</accession>
<protein>
    <submittedName>
        <fullName evidence="10">Prepilin peptidase</fullName>
        <ecNumber evidence="10">3.4.23.43</ecNumber>
    </submittedName>
</protein>
<dbReference type="InterPro" id="IPR052218">
    <property type="entry name" value="Preflagellin_Peptidase"/>
</dbReference>
<evidence type="ECO:0000256" key="5">
    <source>
        <dbReference type="ARBA" id="ARBA00023136"/>
    </source>
</evidence>
<evidence type="ECO:0000259" key="8">
    <source>
        <dbReference type="Pfam" id="PF01478"/>
    </source>
</evidence>
<comment type="caution">
    <text evidence="10">The sequence shown here is derived from an EMBL/GenBank/DDBJ whole genome shotgun (WGS) entry which is preliminary data.</text>
</comment>
<feature type="transmembrane region" description="Helical" evidence="7">
    <location>
        <begin position="306"/>
        <end position="330"/>
    </location>
</feature>
<keyword evidence="2" id="KW-1003">Cell membrane</keyword>
<dbReference type="GeneID" id="96952588"/>
<name>A0ABD5ZUI7_9EURY</name>
<feature type="transmembrane region" description="Helical" evidence="7">
    <location>
        <begin position="95"/>
        <end position="119"/>
    </location>
</feature>
<keyword evidence="3 7" id="KW-0812">Transmembrane</keyword>
<dbReference type="PANTHER" id="PTHR36506">
    <property type="entry name" value="PREFLAGELLIN PEPTIDASE"/>
    <property type="match status" value="1"/>
</dbReference>
<dbReference type="InterPro" id="IPR000045">
    <property type="entry name" value="Prepilin_IV_endopep_pep"/>
</dbReference>
<feature type="domain" description="Preflagellin peptidase C-terminal" evidence="9">
    <location>
        <begin position="297"/>
        <end position="325"/>
    </location>
</feature>
<keyword evidence="11" id="KW-1185">Reference proteome</keyword>
<evidence type="ECO:0000259" key="9">
    <source>
        <dbReference type="Pfam" id="PF06847"/>
    </source>
</evidence>
<evidence type="ECO:0000256" key="2">
    <source>
        <dbReference type="ARBA" id="ARBA00022475"/>
    </source>
</evidence>
<dbReference type="Gene3D" id="1.20.120.1220">
    <property type="match status" value="1"/>
</dbReference>
<dbReference type="GO" id="GO:0004190">
    <property type="term" value="F:aspartic-type endopeptidase activity"/>
    <property type="evidence" value="ECO:0007669"/>
    <property type="project" value="UniProtKB-EC"/>
</dbReference>
<proteinExistence type="predicted"/>
<feature type="transmembrane region" description="Helical" evidence="7">
    <location>
        <begin position="63"/>
        <end position="83"/>
    </location>
</feature>
<keyword evidence="10" id="KW-0378">Hydrolase</keyword>
<evidence type="ECO:0000256" key="7">
    <source>
        <dbReference type="SAM" id="Phobius"/>
    </source>
</evidence>
<organism evidence="10 11">
    <name type="scientific">Haloplanus litoreus</name>
    <dbReference type="NCBI Taxonomy" id="767515"/>
    <lineage>
        <taxon>Archaea</taxon>
        <taxon>Methanobacteriati</taxon>
        <taxon>Methanobacteriota</taxon>
        <taxon>Stenosarchaea group</taxon>
        <taxon>Halobacteria</taxon>
        <taxon>Halobacteriales</taxon>
        <taxon>Haloferacaceae</taxon>
        <taxon>Haloplanus</taxon>
    </lineage>
</organism>
<dbReference type="AlphaFoldDB" id="A0ABD5ZUI7"/>
<evidence type="ECO:0000256" key="3">
    <source>
        <dbReference type="ARBA" id="ARBA00022692"/>
    </source>
</evidence>
<evidence type="ECO:0000256" key="1">
    <source>
        <dbReference type="ARBA" id="ARBA00004651"/>
    </source>
</evidence>
<dbReference type="Pfam" id="PF06847">
    <property type="entry name" value="Arc_PepC_II"/>
    <property type="match status" value="1"/>
</dbReference>
<dbReference type="GO" id="GO:0005886">
    <property type="term" value="C:plasma membrane"/>
    <property type="evidence" value="ECO:0007669"/>
    <property type="project" value="UniProtKB-SubCell"/>
</dbReference>
<reference evidence="10 11" key="1">
    <citation type="journal article" date="2019" name="Int. J. Syst. Evol. Microbiol.">
        <title>The Global Catalogue of Microorganisms (GCM) 10K type strain sequencing project: providing services to taxonomists for standard genome sequencing and annotation.</title>
        <authorList>
            <consortium name="The Broad Institute Genomics Platform"/>
            <consortium name="The Broad Institute Genome Sequencing Center for Infectious Disease"/>
            <person name="Wu L."/>
            <person name="Ma J."/>
        </authorList>
    </citation>
    <scope>NUCLEOTIDE SEQUENCE [LARGE SCALE GENOMIC DNA]</scope>
    <source>
        <strain evidence="10 11">GX21</strain>
    </source>
</reference>
<sequence length="336" mass="35924">MLAATTDLLRLIAVPALGWAAWRDVRTRRLPNRLWYPLFAVGLLTLVWDGLSHLPVAGVDDRLFFVRVGISVLVLVPLAYGLWWVGGFGGADAKALMTLAVLFPTYPVFYLSTGAYPAVVTNVGVFSMTILTNAVLVGLAYPVYLGVRNGLRGDQSPVMFLGRRTDVSALPAEHGRLFETTDGFTRDGLDIDALRMYLRWRGTSLAALRAAPAAHRDPASVGETNEPTDGAVDGSAVEGEAAPGEAAVATDADADADTDVEFDDPWAAERFLDEIEGSAYGTAPETLREGLAVVTTRDSVWISPGIPFVVPLFLGLCIALTYGDLLFGLLRAIGAV</sequence>
<evidence type="ECO:0000313" key="10">
    <source>
        <dbReference type="EMBL" id="MFC7254278.1"/>
    </source>
</evidence>
<keyword evidence="5 7" id="KW-0472">Membrane</keyword>
<dbReference type="RefSeq" id="WP_379702477.1">
    <property type="nucleotide sequence ID" value="NZ_JBHTAT010000001.1"/>
</dbReference>
<feature type="transmembrane region" description="Helical" evidence="7">
    <location>
        <begin position="34"/>
        <end position="51"/>
    </location>
</feature>
<dbReference type="InterPro" id="IPR009655">
    <property type="entry name" value="Preflagellin_peptidase_C"/>
</dbReference>
<dbReference type="Proteomes" id="UP001596434">
    <property type="component" value="Unassembled WGS sequence"/>
</dbReference>
<dbReference type="Pfam" id="PF01478">
    <property type="entry name" value="Peptidase_A24"/>
    <property type="match status" value="1"/>
</dbReference>
<feature type="transmembrane region" description="Helical" evidence="7">
    <location>
        <begin position="125"/>
        <end position="147"/>
    </location>
</feature>
<dbReference type="PANTHER" id="PTHR36506:SF1">
    <property type="entry name" value="PREFLAGELLIN PEPTIDASE"/>
    <property type="match status" value="1"/>
</dbReference>